<dbReference type="AlphaFoldDB" id="A0A0C9VZD7"/>
<feature type="compositionally biased region" description="Low complexity" evidence="1">
    <location>
        <begin position="253"/>
        <end position="269"/>
    </location>
</feature>
<keyword evidence="3" id="KW-1185">Reference proteome</keyword>
<dbReference type="Proteomes" id="UP000053820">
    <property type="component" value="Unassembled WGS sequence"/>
</dbReference>
<feature type="compositionally biased region" description="Pro residues" evidence="1">
    <location>
        <begin position="291"/>
        <end position="303"/>
    </location>
</feature>
<feature type="region of interest" description="Disordered" evidence="1">
    <location>
        <begin position="130"/>
        <end position="211"/>
    </location>
</feature>
<name>A0A0C9VZD7_9AGAM</name>
<feature type="region of interest" description="Disordered" evidence="1">
    <location>
        <begin position="53"/>
        <end position="94"/>
    </location>
</feature>
<feature type="region of interest" description="Disordered" evidence="1">
    <location>
        <begin position="251"/>
        <end position="303"/>
    </location>
</feature>
<feature type="compositionally biased region" description="Polar residues" evidence="1">
    <location>
        <begin position="139"/>
        <end position="156"/>
    </location>
</feature>
<evidence type="ECO:0000256" key="1">
    <source>
        <dbReference type="SAM" id="MobiDB-lite"/>
    </source>
</evidence>
<reference evidence="2 3" key="1">
    <citation type="submission" date="2014-04" db="EMBL/GenBank/DDBJ databases">
        <title>Evolutionary Origins and Diversification of the Mycorrhizal Mutualists.</title>
        <authorList>
            <consortium name="DOE Joint Genome Institute"/>
            <consortium name="Mycorrhizal Genomics Consortium"/>
            <person name="Kohler A."/>
            <person name="Kuo A."/>
            <person name="Nagy L.G."/>
            <person name="Floudas D."/>
            <person name="Copeland A."/>
            <person name="Barry K.W."/>
            <person name="Cichocki N."/>
            <person name="Veneault-Fourrey C."/>
            <person name="LaButti K."/>
            <person name="Lindquist E.A."/>
            <person name="Lipzen A."/>
            <person name="Lundell T."/>
            <person name="Morin E."/>
            <person name="Murat C."/>
            <person name="Riley R."/>
            <person name="Ohm R."/>
            <person name="Sun H."/>
            <person name="Tunlid A."/>
            <person name="Henrissat B."/>
            <person name="Grigoriev I.V."/>
            <person name="Hibbett D.S."/>
            <person name="Martin F."/>
        </authorList>
    </citation>
    <scope>NUCLEOTIDE SEQUENCE [LARGE SCALE GENOMIC DNA]</scope>
    <source>
        <strain evidence="2 3">MD-312</strain>
    </source>
</reference>
<dbReference type="OrthoDB" id="3262453at2759"/>
<feature type="region of interest" description="Disordered" evidence="1">
    <location>
        <begin position="408"/>
        <end position="440"/>
    </location>
</feature>
<organism evidence="2 3">
    <name type="scientific">Hydnomerulius pinastri MD-312</name>
    <dbReference type="NCBI Taxonomy" id="994086"/>
    <lineage>
        <taxon>Eukaryota</taxon>
        <taxon>Fungi</taxon>
        <taxon>Dikarya</taxon>
        <taxon>Basidiomycota</taxon>
        <taxon>Agaricomycotina</taxon>
        <taxon>Agaricomycetes</taxon>
        <taxon>Agaricomycetidae</taxon>
        <taxon>Boletales</taxon>
        <taxon>Boletales incertae sedis</taxon>
        <taxon>Leucogyrophana</taxon>
    </lineage>
</organism>
<dbReference type="EMBL" id="KN839849">
    <property type="protein sequence ID" value="KIJ63795.1"/>
    <property type="molecule type" value="Genomic_DNA"/>
</dbReference>
<feature type="compositionally biased region" description="Polar residues" evidence="1">
    <location>
        <begin position="270"/>
        <end position="288"/>
    </location>
</feature>
<protein>
    <submittedName>
        <fullName evidence="2">Uncharacterized protein</fullName>
    </submittedName>
</protein>
<accession>A0A0C9VZD7</accession>
<dbReference type="HOGENOM" id="CLU_517829_0_0_1"/>
<evidence type="ECO:0000313" key="2">
    <source>
        <dbReference type="EMBL" id="KIJ63795.1"/>
    </source>
</evidence>
<sequence length="526" mass="56264">MEQMAGIPPAARGIRRENHVCSVKPCFNLLSPSVPWKMCDTCRAHDRKVRQERRLRDVGELPPLPPRTSQKKSNEIAEKSAGNAAGDGQNDSSADQAADLFASSTAGDEVPHPDGDSPDDIPDRALIFTEPLMPPPIDTGNNLPLNSGTPTFSNPLQSAGPSTQPQPTSSGATPTTTATGRRRARKNANPRIGQTSFAVTPAPSSAPPNTPFVPPGSVGPYIPPNSSYPLPYYMPPLYGMPPYNATQSYGPHSYASAPSTSTVASNSSSQLPPQAQTQTSTPHQQNQHLPHPGPMPPQPGPYGAYPPYPYGPYPYPYMPPSQYMQHHAYSPYPGPYGAPMYGAHYPMPPPPPGAYPPNTQTAPSSTSTSKSRKRKKTDTLGAQTPTPGVSVPPNHFAPMPSYPQAIPPISNGPHSIYGQPSPVPPAHPLVPDANQTQRTSTLATEGLEDHDARQHPTQQNSGDADEVTVATSAQGRQCHMCHRSLGASVSSSICERCRTKLKKHSAKVKQRFKLEPKKSAIRGEVS</sequence>
<evidence type="ECO:0000313" key="3">
    <source>
        <dbReference type="Proteomes" id="UP000053820"/>
    </source>
</evidence>
<proteinExistence type="predicted"/>
<feature type="region of interest" description="Disordered" evidence="1">
    <location>
        <begin position="351"/>
        <end position="394"/>
    </location>
</feature>
<feature type="compositionally biased region" description="Low complexity" evidence="1">
    <location>
        <begin position="157"/>
        <end position="179"/>
    </location>
</feature>
<gene>
    <name evidence="2" type="ORF">HYDPIDRAFT_112754</name>
</gene>